<comment type="similarity">
    <text evidence="2">Belongs to the bacterial solute-binding protein 8 family.</text>
</comment>
<dbReference type="InterPro" id="IPR051313">
    <property type="entry name" value="Bact_iron-sidero_bind"/>
</dbReference>
<dbReference type="PROSITE" id="PS51257">
    <property type="entry name" value="PROKAR_LIPOPROTEIN"/>
    <property type="match status" value="1"/>
</dbReference>
<dbReference type="InterPro" id="IPR002491">
    <property type="entry name" value="ABC_transptr_periplasmic_BD"/>
</dbReference>
<evidence type="ECO:0000256" key="4">
    <source>
        <dbReference type="ARBA" id="ARBA00022729"/>
    </source>
</evidence>
<evidence type="ECO:0000256" key="3">
    <source>
        <dbReference type="ARBA" id="ARBA00022448"/>
    </source>
</evidence>
<name>A0A1L7CIH4_9CORY</name>
<dbReference type="PROSITE" id="PS50983">
    <property type="entry name" value="FE_B12_PBP"/>
    <property type="match status" value="1"/>
</dbReference>
<evidence type="ECO:0000256" key="5">
    <source>
        <dbReference type="SAM" id="SignalP"/>
    </source>
</evidence>
<keyword evidence="8" id="KW-1185">Reference proteome</keyword>
<evidence type="ECO:0000313" key="7">
    <source>
        <dbReference type="EMBL" id="APT85618.1"/>
    </source>
</evidence>
<evidence type="ECO:0000256" key="2">
    <source>
        <dbReference type="ARBA" id="ARBA00008814"/>
    </source>
</evidence>
<accession>A0A1L7CIH4</accession>
<dbReference type="KEGG" id="caqu:CAQU_11855"/>
<evidence type="ECO:0000256" key="1">
    <source>
        <dbReference type="ARBA" id="ARBA00004196"/>
    </source>
</evidence>
<proteinExistence type="inferred from homology"/>
<sequence>MSRAQFLKLLAATAGGAALASCSTGPKNEATNQTTPAPAQDSFPLTIDTAFGPTTIDKAPTRVVCLGWINGDVCASLGVIPVLQAAITWGNNENNSNDWFDAAVTKLGAEQPQRYDETDGPDFTAIAAANPDVIINVIGAMDQQQFDKLSKIAPVVTYASDSGDWMTPWDRATTIIGSALGLDAKAKEVVDRVSGKMKQVGKNNPAIQGATFIPSALDPKDENPISLYAPDDVRSVFFEGIGMKRAPILKEADFSGGFYGSWSPERADELQSQFLYTWSTLENAHEVIKNDPLLGKIPAVAKDAFVADNNQRQALALGTSPLGIEWLIDETDFIDQVNAAAEKGTR</sequence>
<evidence type="ECO:0000313" key="8">
    <source>
        <dbReference type="Proteomes" id="UP000185478"/>
    </source>
</evidence>
<dbReference type="PANTHER" id="PTHR30532:SF24">
    <property type="entry name" value="FERRIC ENTEROBACTIN-BINDING PERIPLASMIC PROTEIN FEPB"/>
    <property type="match status" value="1"/>
</dbReference>
<feature type="signal peptide" evidence="5">
    <location>
        <begin position="1"/>
        <end position="20"/>
    </location>
</feature>
<dbReference type="EMBL" id="CP009245">
    <property type="protein sequence ID" value="APT85618.1"/>
    <property type="molecule type" value="Genomic_DNA"/>
</dbReference>
<dbReference type="PANTHER" id="PTHR30532">
    <property type="entry name" value="IRON III DICITRATE-BINDING PERIPLASMIC PROTEIN"/>
    <property type="match status" value="1"/>
</dbReference>
<dbReference type="STRING" id="1431546.CAQU_11855"/>
<feature type="domain" description="Fe/B12 periplasmic-binding" evidence="6">
    <location>
        <begin position="62"/>
        <end position="341"/>
    </location>
</feature>
<comment type="subcellular location">
    <subcellularLocation>
        <location evidence="1">Cell envelope</location>
    </subcellularLocation>
</comment>
<organism evidence="7 8">
    <name type="scientific">Corynebacterium aquilae DSM 44791</name>
    <dbReference type="NCBI Taxonomy" id="1431546"/>
    <lineage>
        <taxon>Bacteria</taxon>
        <taxon>Bacillati</taxon>
        <taxon>Actinomycetota</taxon>
        <taxon>Actinomycetes</taxon>
        <taxon>Mycobacteriales</taxon>
        <taxon>Corynebacteriaceae</taxon>
        <taxon>Corynebacterium</taxon>
    </lineage>
</organism>
<protein>
    <recommendedName>
        <fullName evidence="6">Fe/B12 periplasmic-binding domain-containing protein</fullName>
    </recommendedName>
</protein>
<gene>
    <name evidence="7" type="ORF">CAQU_11855</name>
</gene>
<dbReference type="GO" id="GO:1901678">
    <property type="term" value="P:iron coordination entity transport"/>
    <property type="evidence" value="ECO:0007669"/>
    <property type="project" value="UniProtKB-ARBA"/>
</dbReference>
<dbReference type="Gene3D" id="3.40.50.1980">
    <property type="entry name" value="Nitrogenase molybdenum iron protein domain"/>
    <property type="match status" value="2"/>
</dbReference>
<dbReference type="Proteomes" id="UP000185478">
    <property type="component" value="Chromosome"/>
</dbReference>
<reference evidence="7 8" key="1">
    <citation type="submission" date="2014-08" db="EMBL/GenBank/DDBJ databases">
        <title>Complete genome sequence of Corynebacterium aquilae S-613T(T) (=DSM 44791(T)), isolated from the choana of a healthy golden eagle.</title>
        <authorList>
            <person name="Ruckert C."/>
            <person name="Albersmeier A."/>
            <person name="Winkler A."/>
            <person name="Kalinowski J."/>
        </authorList>
    </citation>
    <scope>NUCLEOTIDE SEQUENCE [LARGE SCALE GENOMIC DNA]</scope>
    <source>
        <strain evidence="7 8">S-613</strain>
    </source>
</reference>
<keyword evidence="3" id="KW-0813">Transport</keyword>
<dbReference type="SUPFAM" id="SSF53807">
    <property type="entry name" value="Helical backbone' metal receptor"/>
    <property type="match status" value="1"/>
</dbReference>
<dbReference type="GO" id="GO:0030288">
    <property type="term" value="C:outer membrane-bounded periplasmic space"/>
    <property type="evidence" value="ECO:0007669"/>
    <property type="project" value="TreeGrafter"/>
</dbReference>
<dbReference type="AlphaFoldDB" id="A0A1L7CIH4"/>
<dbReference type="PROSITE" id="PS51318">
    <property type="entry name" value="TAT"/>
    <property type="match status" value="1"/>
</dbReference>
<dbReference type="InterPro" id="IPR006311">
    <property type="entry name" value="TAT_signal"/>
</dbReference>
<keyword evidence="4 5" id="KW-0732">Signal</keyword>
<evidence type="ECO:0000259" key="6">
    <source>
        <dbReference type="PROSITE" id="PS50983"/>
    </source>
</evidence>
<feature type="chain" id="PRO_5012295572" description="Fe/B12 periplasmic-binding domain-containing protein" evidence="5">
    <location>
        <begin position="21"/>
        <end position="346"/>
    </location>
</feature>
<dbReference type="Pfam" id="PF01497">
    <property type="entry name" value="Peripla_BP_2"/>
    <property type="match status" value="1"/>
</dbReference>